<dbReference type="GO" id="GO:0006747">
    <property type="term" value="P:FAD biosynthetic process"/>
    <property type="evidence" value="ECO:0007669"/>
    <property type="project" value="TreeGrafter"/>
</dbReference>
<sequence>MLSIHRFEEVAFNFNWGKDSTVLLHLLRAGYYLHKEKTKQSNGNQLDSIPECRIRTINFETPCAFPEINSFTYETASNYDLQLEIISLDFKSGLETLMKEKTYQSYFSWYTNWRP</sequence>
<evidence type="ECO:0000313" key="6">
    <source>
        <dbReference type="Proteomes" id="UP000243459"/>
    </source>
</evidence>
<accession>A0A5P1ERX6</accession>
<dbReference type="SUPFAM" id="SSF52402">
    <property type="entry name" value="Adenine nucleotide alpha hydrolases-like"/>
    <property type="match status" value="1"/>
</dbReference>
<evidence type="ECO:0000256" key="4">
    <source>
        <dbReference type="ARBA" id="ARBA00022840"/>
    </source>
</evidence>
<dbReference type="GO" id="GO:0005524">
    <property type="term" value="F:ATP binding"/>
    <property type="evidence" value="ECO:0007669"/>
    <property type="project" value="UniProtKB-KW"/>
</dbReference>
<dbReference type="Gramene" id="ONK68696">
    <property type="protein sequence ID" value="ONK68696"/>
    <property type="gene ID" value="A4U43_C05F14930"/>
</dbReference>
<dbReference type="InterPro" id="IPR014729">
    <property type="entry name" value="Rossmann-like_a/b/a_fold"/>
</dbReference>
<dbReference type="PANTHER" id="PTHR23293:SF9">
    <property type="entry name" value="FAD SYNTHASE"/>
    <property type="match status" value="1"/>
</dbReference>
<evidence type="ECO:0000256" key="1">
    <source>
        <dbReference type="ARBA" id="ARBA00022679"/>
    </source>
</evidence>
<keyword evidence="3" id="KW-0547">Nucleotide-binding</keyword>
<reference evidence="6" key="1">
    <citation type="journal article" date="2017" name="Nat. Commun.">
        <title>The asparagus genome sheds light on the origin and evolution of a young Y chromosome.</title>
        <authorList>
            <person name="Harkess A."/>
            <person name="Zhou J."/>
            <person name="Xu C."/>
            <person name="Bowers J.E."/>
            <person name="Van der Hulst R."/>
            <person name="Ayyampalayam S."/>
            <person name="Mercati F."/>
            <person name="Riccardi P."/>
            <person name="McKain M.R."/>
            <person name="Kakrana A."/>
            <person name="Tang H."/>
            <person name="Ray J."/>
            <person name="Groenendijk J."/>
            <person name="Arikit S."/>
            <person name="Mathioni S.M."/>
            <person name="Nakano M."/>
            <person name="Shan H."/>
            <person name="Telgmann-Rauber A."/>
            <person name="Kanno A."/>
            <person name="Yue Z."/>
            <person name="Chen H."/>
            <person name="Li W."/>
            <person name="Chen Y."/>
            <person name="Xu X."/>
            <person name="Zhang Y."/>
            <person name="Luo S."/>
            <person name="Chen H."/>
            <person name="Gao J."/>
            <person name="Mao Z."/>
            <person name="Pires J.C."/>
            <person name="Luo M."/>
            <person name="Kudrna D."/>
            <person name="Wing R.A."/>
            <person name="Meyers B.C."/>
            <person name="Yi K."/>
            <person name="Kong H."/>
            <person name="Lavrijsen P."/>
            <person name="Sunseri F."/>
            <person name="Falavigna A."/>
            <person name="Ye Y."/>
            <person name="Leebens-Mack J.H."/>
            <person name="Chen G."/>
        </authorList>
    </citation>
    <scope>NUCLEOTIDE SEQUENCE [LARGE SCALE GENOMIC DNA]</scope>
    <source>
        <strain evidence="6">cv. DH0086</strain>
    </source>
</reference>
<keyword evidence="4" id="KW-0067">ATP-binding</keyword>
<name>A0A5P1ERX6_ASPOF</name>
<dbReference type="AlphaFoldDB" id="A0A5P1ERX6"/>
<evidence type="ECO:0000313" key="5">
    <source>
        <dbReference type="EMBL" id="ONK68696.1"/>
    </source>
</evidence>
<evidence type="ECO:0008006" key="7">
    <source>
        <dbReference type="Google" id="ProtNLM"/>
    </source>
</evidence>
<dbReference type="OMA" id="MLSIHRF"/>
<protein>
    <recommendedName>
        <fullName evidence="7">Phosphoadenosine phosphosulphate reductase domain-containing protein</fullName>
    </recommendedName>
</protein>
<organism evidence="5 6">
    <name type="scientific">Asparagus officinalis</name>
    <name type="common">Garden asparagus</name>
    <dbReference type="NCBI Taxonomy" id="4686"/>
    <lineage>
        <taxon>Eukaryota</taxon>
        <taxon>Viridiplantae</taxon>
        <taxon>Streptophyta</taxon>
        <taxon>Embryophyta</taxon>
        <taxon>Tracheophyta</taxon>
        <taxon>Spermatophyta</taxon>
        <taxon>Magnoliopsida</taxon>
        <taxon>Liliopsida</taxon>
        <taxon>Asparagales</taxon>
        <taxon>Asparagaceae</taxon>
        <taxon>Asparagoideae</taxon>
        <taxon>Asparagus</taxon>
    </lineage>
</organism>
<evidence type="ECO:0000256" key="3">
    <source>
        <dbReference type="ARBA" id="ARBA00022741"/>
    </source>
</evidence>
<dbReference type="GO" id="GO:0003919">
    <property type="term" value="F:FMN adenylyltransferase activity"/>
    <property type="evidence" value="ECO:0007669"/>
    <property type="project" value="TreeGrafter"/>
</dbReference>
<evidence type="ECO:0000256" key="2">
    <source>
        <dbReference type="ARBA" id="ARBA00022695"/>
    </source>
</evidence>
<keyword evidence="1" id="KW-0808">Transferase</keyword>
<dbReference type="EMBL" id="CM007385">
    <property type="protein sequence ID" value="ONK68696.1"/>
    <property type="molecule type" value="Genomic_DNA"/>
</dbReference>
<dbReference type="Gene3D" id="3.40.50.620">
    <property type="entry name" value="HUPs"/>
    <property type="match status" value="1"/>
</dbReference>
<dbReference type="Proteomes" id="UP000243459">
    <property type="component" value="Chromosome 5"/>
</dbReference>
<gene>
    <name evidence="5" type="ORF">A4U43_C05F14930</name>
</gene>
<keyword evidence="6" id="KW-1185">Reference proteome</keyword>
<dbReference type="PANTHER" id="PTHR23293">
    <property type="entry name" value="FAD SYNTHETASE-RELATED FMN ADENYLYLTRANSFERASE"/>
    <property type="match status" value="1"/>
</dbReference>
<proteinExistence type="predicted"/>
<keyword evidence="2" id="KW-0548">Nucleotidyltransferase</keyword>